<protein>
    <submittedName>
        <fullName evidence="1">Uncharacterized protein</fullName>
    </submittedName>
</protein>
<comment type="caution">
    <text evidence="1">The sequence shown here is derived from an EMBL/GenBank/DDBJ whole genome shotgun (WGS) entry which is preliminary data.</text>
</comment>
<dbReference type="EMBL" id="MU250560">
    <property type="protein sequence ID" value="KAG7441444.1"/>
    <property type="molecule type" value="Genomic_DNA"/>
</dbReference>
<dbReference type="OrthoDB" id="2850612at2759"/>
<proteinExistence type="predicted"/>
<evidence type="ECO:0000313" key="1">
    <source>
        <dbReference type="EMBL" id="KAG7441444.1"/>
    </source>
</evidence>
<accession>A0A9P7VIR7</accession>
<reference evidence="1" key="1">
    <citation type="submission" date="2020-11" db="EMBL/GenBank/DDBJ databases">
        <title>Adaptations for nitrogen fixation in a non-lichenized fungal sporocarp promotes dispersal by wood-feeding termites.</title>
        <authorList>
            <consortium name="DOE Joint Genome Institute"/>
            <person name="Koch R.A."/>
            <person name="Yoon G."/>
            <person name="Arayal U."/>
            <person name="Lail K."/>
            <person name="Amirebrahimi M."/>
            <person name="Labutti K."/>
            <person name="Lipzen A."/>
            <person name="Riley R."/>
            <person name="Barry K."/>
            <person name="Henrissat B."/>
            <person name="Grigoriev I.V."/>
            <person name="Herr J.R."/>
            <person name="Aime M.C."/>
        </authorList>
    </citation>
    <scope>NUCLEOTIDE SEQUENCE</scope>
    <source>
        <strain evidence="1">MCA 3950</strain>
    </source>
</reference>
<gene>
    <name evidence="1" type="ORF">BT62DRAFT_937211</name>
</gene>
<sequence>MSHLTMEPMPKDLYHVGRSALLGKKYFDPQLRQESNLSILERVLSRLRYTNLFSFFVSILGRISPPAQTRLVGSHQRIFEVTLRSVPPFTDLGFDHLMTGRQVGKIGAQTLAEVTELECVVHMGRPLSVRLHLKAYRFSYVL</sequence>
<keyword evidence="2" id="KW-1185">Reference proteome</keyword>
<evidence type="ECO:0000313" key="2">
    <source>
        <dbReference type="Proteomes" id="UP000812287"/>
    </source>
</evidence>
<dbReference type="AlphaFoldDB" id="A0A9P7VIR7"/>
<dbReference type="RefSeq" id="XP_043034944.1">
    <property type="nucleotide sequence ID" value="XM_043187272.1"/>
</dbReference>
<organism evidence="1 2">
    <name type="scientific">Guyanagaster necrorhizus</name>
    <dbReference type="NCBI Taxonomy" id="856835"/>
    <lineage>
        <taxon>Eukaryota</taxon>
        <taxon>Fungi</taxon>
        <taxon>Dikarya</taxon>
        <taxon>Basidiomycota</taxon>
        <taxon>Agaricomycotina</taxon>
        <taxon>Agaricomycetes</taxon>
        <taxon>Agaricomycetidae</taxon>
        <taxon>Agaricales</taxon>
        <taxon>Marasmiineae</taxon>
        <taxon>Physalacriaceae</taxon>
        <taxon>Guyanagaster</taxon>
    </lineage>
</organism>
<dbReference type="Proteomes" id="UP000812287">
    <property type="component" value="Unassembled WGS sequence"/>
</dbReference>
<dbReference type="GeneID" id="66109569"/>
<name>A0A9P7VIR7_9AGAR</name>